<dbReference type="AlphaFoldDB" id="A0A9D2I5G3"/>
<evidence type="ECO:0000313" key="2">
    <source>
        <dbReference type="EMBL" id="HJA92199.1"/>
    </source>
</evidence>
<protein>
    <submittedName>
        <fullName evidence="2">Uncharacterized protein</fullName>
    </submittedName>
</protein>
<feature type="compositionally biased region" description="Basic and acidic residues" evidence="1">
    <location>
        <begin position="27"/>
        <end position="52"/>
    </location>
</feature>
<name>A0A9D2I5G3_9FIRM</name>
<reference evidence="2" key="1">
    <citation type="journal article" date="2021" name="PeerJ">
        <title>Extensive microbial diversity within the chicken gut microbiome revealed by metagenomics and culture.</title>
        <authorList>
            <person name="Gilroy R."/>
            <person name="Ravi A."/>
            <person name="Getino M."/>
            <person name="Pursley I."/>
            <person name="Horton D.L."/>
            <person name="Alikhan N.F."/>
            <person name="Baker D."/>
            <person name="Gharbi K."/>
            <person name="Hall N."/>
            <person name="Watson M."/>
            <person name="Adriaenssens E.M."/>
            <person name="Foster-Nyarko E."/>
            <person name="Jarju S."/>
            <person name="Secka A."/>
            <person name="Antonio M."/>
            <person name="Oren A."/>
            <person name="Chaudhuri R.R."/>
            <person name="La Ragione R."/>
            <person name="Hildebrand F."/>
            <person name="Pallen M.J."/>
        </authorList>
    </citation>
    <scope>NUCLEOTIDE SEQUENCE</scope>
    <source>
        <strain evidence="2">CHK179-7159</strain>
    </source>
</reference>
<organism evidence="2 3">
    <name type="scientific">Candidatus Eisenbergiella merdipullorum</name>
    <dbReference type="NCBI Taxonomy" id="2838553"/>
    <lineage>
        <taxon>Bacteria</taxon>
        <taxon>Bacillati</taxon>
        <taxon>Bacillota</taxon>
        <taxon>Clostridia</taxon>
        <taxon>Lachnospirales</taxon>
        <taxon>Lachnospiraceae</taxon>
        <taxon>Eisenbergiella</taxon>
    </lineage>
</organism>
<dbReference type="Proteomes" id="UP000886858">
    <property type="component" value="Unassembled WGS sequence"/>
</dbReference>
<feature type="region of interest" description="Disordered" evidence="1">
    <location>
        <begin position="16"/>
        <end position="52"/>
    </location>
</feature>
<comment type="caution">
    <text evidence="2">The sequence shown here is derived from an EMBL/GenBank/DDBJ whole genome shotgun (WGS) entry which is preliminary data.</text>
</comment>
<reference evidence="2" key="2">
    <citation type="submission" date="2021-04" db="EMBL/GenBank/DDBJ databases">
        <authorList>
            <person name="Gilroy R."/>
        </authorList>
    </citation>
    <scope>NUCLEOTIDE SEQUENCE</scope>
    <source>
        <strain evidence="2">CHK179-7159</strain>
    </source>
</reference>
<proteinExistence type="predicted"/>
<evidence type="ECO:0000256" key="1">
    <source>
        <dbReference type="SAM" id="MobiDB-lite"/>
    </source>
</evidence>
<sequence length="52" mass="5792">METRFHLVLKASGYAATAAKRRAAGPEPDRRISGFDTFRTGRDSREAKGQRP</sequence>
<evidence type="ECO:0000313" key="3">
    <source>
        <dbReference type="Proteomes" id="UP000886858"/>
    </source>
</evidence>
<accession>A0A9D2I5G3</accession>
<gene>
    <name evidence="2" type="ORF">H9717_03640</name>
</gene>
<dbReference type="EMBL" id="DWYY01000044">
    <property type="protein sequence ID" value="HJA92199.1"/>
    <property type="molecule type" value="Genomic_DNA"/>
</dbReference>